<feature type="transmembrane region" description="Helical" evidence="5">
    <location>
        <begin position="119"/>
        <end position="139"/>
    </location>
</feature>
<dbReference type="GeneID" id="88171631"/>
<protein>
    <submittedName>
        <fullName evidence="6">Uncharacterized protein</fullName>
    </submittedName>
</protein>
<dbReference type="PANTHER" id="PTHR23294:SF59">
    <property type="entry name" value="UNC93-LIKE PROTEIN C922.05C"/>
    <property type="match status" value="1"/>
</dbReference>
<feature type="transmembrane region" description="Helical" evidence="5">
    <location>
        <begin position="55"/>
        <end position="75"/>
    </location>
</feature>
<name>A0AAX4H6C4_9ASCO</name>
<dbReference type="EMBL" id="CP138894">
    <property type="protein sequence ID" value="WPK23325.1"/>
    <property type="molecule type" value="Genomic_DNA"/>
</dbReference>
<feature type="transmembrane region" description="Helical" evidence="5">
    <location>
        <begin position="145"/>
        <end position="168"/>
    </location>
</feature>
<evidence type="ECO:0000256" key="4">
    <source>
        <dbReference type="ARBA" id="ARBA00023136"/>
    </source>
</evidence>
<evidence type="ECO:0000313" key="6">
    <source>
        <dbReference type="EMBL" id="WPK23325.1"/>
    </source>
</evidence>
<organism evidence="6 7">
    <name type="scientific">Australozyma saopauloensis</name>
    <dbReference type="NCBI Taxonomy" id="291208"/>
    <lineage>
        <taxon>Eukaryota</taxon>
        <taxon>Fungi</taxon>
        <taxon>Dikarya</taxon>
        <taxon>Ascomycota</taxon>
        <taxon>Saccharomycotina</taxon>
        <taxon>Pichiomycetes</taxon>
        <taxon>Metschnikowiaceae</taxon>
        <taxon>Australozyma</taxon>
    </lineage>
</organism>
<feature type="transmembrane region" description="Helical" evidence="5">
    <location>
        <begin position="379"/>
        <end position="402"/>
    </location>
</feature>
<feature type="transmembrane region" description="Helical" evidence="5">
    <location>
        <begin position="308"/>
        <end position="326"/>
    </location>
</feature>
<evidence type="ECO:0000256" key="3">
    <source>
        <dbReference type="ARBA" id="ARBA00022989"/>
    </source>
</evidence>
<reference evidence="6 7" key="1">
    <citation type="submission" date="2023-10" db="EMBL/GenBank/DDBJ databases">
        <title>Draft Genome Sequence of Candida saopaulonensis from a very Premature Infant with Sepsis.</title>
        <authorList>
            <person name="Ning Y."/>
            <person name="Dai R."/>
            <person name="Xiao M."/>
            <person name="Xu Y."/>
            <person name="Yan Q."/>
            <person name="Zhang L."/>
        </authorList>
    </citation>
    <scope>NUCLEOTIDE SEQUENCE [LARGE SCALE GENOMIC DNA]</scope>
    <source>
        <strain evidence="6 7">19XY460</strain>
    </source>
</reference>
<dbReference type="Proteomes" id="UP001338582">
    <property type="component" value="Chromosome 1"/>
</dbReference>
<dbReference type="RefSeq" id="XP_062875712.1">
    <property type="nucleotide sequence ID" value="XM_063019642.1"/>
</dbReference>
<dbReference type="InterPro" id="IPR051617">
    <property type="entry name" value="UNC-93-like_regulator"/>
</dbReference>
<dbReference type="KEGG" id="asau:88171631"/>
<sequence>MSKNSSLVTTDMVVRDSQEDDLVRIPDKLRSDMHDPTSWYNRRYVSWLPPYSNSMVQIVVMSFVLFLTPGCFNAITGIGNSGISDPKVSDNANVALYSTFATIGAIGGVVCNVIGIRWCLMIGGTGYVMYTLSLLVYHYKQNAAFCIFAGAYLGFCASLTWAAQGLVVMSYTLENNKAHAIMVFWVIFNFGAVLGSLIPLVQNLELGASNVNAGTYVGFIVLMAAGIVVAAFLLPMDKVYRSDGSQVIEKKYPRISDEIRGMFRVLKHEPRIYAMFPMFAASNWFYTYQFNDVNAVRFNVRTRSLNSLLYWLFQMIGSILVGFVLDWRRYTRPVRARIGFAIIFLSGLAIWGGGLKFQMGVTRQNVKSIPPIDFTESRYIGPMFLYICYGAFDAMFQSFIFWVLGTFSNNPKKVALYASFYKSLQSAFAAISWRLDATEHSFLAMFISSWALIQGSLLLAAPLILFKITETTAPETEEILQISLDDEVTTAPSIEGKTEQDSKLKS</sequence>
<dbReference type="Pfam" id="PF07690">
    <property type="entry name" value="MFS_1"/>
    <property type="match status" value="1"/>
</dbReference>
<proteinExistence type="predicted"/>
<dbReference type="GO" id="GO:0022857">
    <property type="term" value="F:transmembrane transporter activity"/>
    <property type="evidence" value="ECO:0007669"/>
    <property type="project" value="InterPro"/>
</dbReference>
<feature type="transmembrane region" description="Helical" evidence="5">
    <location>
        <begin position="338"/>
        <end position="359"/>
    </location>
</feature>
<evidence type="ECO:0000256" key="2">
    <source>
        <dbReference type="ARBA" id="ARBA00022692"/>
    </source>
</evidence>
<evidence type="ECO:0000256" key="1">
    <source>
        <dbReference type="ARBA" id="ARBA00004141"/>
    </source>
</evidence>
<feature type="transmembrane region" description="Helical" evidence="5">
    <location>
        <begin position="441"/>
        <end position="466"/>
    </location>
</feature>
<dbReference type="SUPFAM" id="SSF103473">
    <property type="entry name" value="MFS general substrate transporter"/>
    <property type="match status" value="1"/>
</dbReference>
<evidence type="ECO:0000313" key="7">
    <source>
        <dbReference type="Proteomes" id="UP001338582"/>
    </source>
</evidence>
<feature type="transmembrane region" description="Helical" evidence="5">
    <location>
        <begin position="213"/>
        <end position="234"/>
    </location>
</feature>
<keyword evidence="4 5" id="KW-0472">Membrane</keyword>
<feature type="transmembrane region" description="Helical" evidence="5">
    <location>
        <begin position="95"/>
        <end position="114"/>
    </location>
</feature>
<feature type="transmembrane region" description="Helical" evidence="5">
    <location>
        <begin position="180"/>
        <end position="201"/>
    </location>
</feature>
<evidence type="ECO:0000256" key="5">
    <source>
        <dbReference type="SAM" id="Phobius"/>
    </source>
</evidence>
<keyword evidence="3 5" id="KW-1133">Transmembrane helix</keyword>
<dbReference type="GO" id="GO:0016020">
    <property type="term" value="C:membrane"/>
    <property type="evidence" value="ECO:0007669"/>
    <property type="project" value="UniProtKB-SubCell"/>
</dbReference>
<dbReference type="InterPro" id="IPR011701">
    <property type="entry name" value="MFS"/>
</dbReference>
<dbReference type="Gene3D" id="1.20.1250.20">
    <property type="entry name" value="MFS general substrate transporter like domains"/>
    <property type="match status" value="1"/>
</dbReference>
<dbReference type="InterPro" id="IPR036259">
    <property type="entry name" value="MFS_trans_sf"/>
</dbReference>
<dbReference type="AlphaFoldDB" id="A0AAX4H6C4"/>
<dbReference type="PANTHER" id="PTHR23294">
    <property type="entry name" value="ET TRANSLATION PRODUCT-RELATED"/>
    <property type="match status" value="1"/>
</dbReference>
<gene>
    <name evidence="6" type="ORF">PUMCH_000562</name>
</gene>
<comment type="subcellular location">
    <subcellularLocation>
        <location evidence="1">Membrane</location>
        <topology evidence="1">Multi-pass membrane protein</topology>
    </subcellularLocation>
</comment>
<accession>A0AAX4H6C4</accession>
<keyword evidence="7" id="KW-1185">Reference proteome</keyword>
<keyword evidence="2 5" id="KW-0812">Transmembrane</keyword>